<feature type="domain" description="C-type lectin" evidence="1">
    <location>
        <begin position="1"/>
        <end position="93"/>
    </location>
</feature>
<evidence type="ECO:0000313" key="2">
    <source>
        <dbReference type="EMBL" id="KAF7279264.1"/>
    </source>
</evidence>
<dbReference type="Gene3D" id="3.10.100.10">
    <property type="entry name" value="Mannose-Binding Protein A, subunit A"/>
    <property type="match status" value="1"/>
</dbReference>
<keyword evidence="3" id="KW-1185">Reference proteome</keyword>
<evidence type="ECO:0000313" key="3">
    <source>
        <dbReference type="Proteomes" id="UP000625711"/>
    </source>
</evidence>
<dbReference type="Pfam" id="PF00059">
    <property type="entry name" value="Lectin_C"/>
    <property type="match status" value="1"/>
</dbReference>
<dbReference type="InterPro" id="IPR016186">
    <property type="entry name" value="C-type_lectin-like/link_sf"/>
</dbReference>
<dbReference type="OrthoDB" id="7962197at2759"/>
<proteinExistence type="predicted"/>
<dbReference type="PROSITE" id="PS50041">
    <property type="entry name" value="C_TYPE_LECTIN_2"/>
    <property type="match status" value="1"/>
</dbReference>
<dbReference type="AlphaFoldDB" id="A0A834IEG0"/>
<sequence length="107" mass="12242">MTEQDQKDVGDLLKYEDGLDTAVEFWIFATNLGDKSSYHWLHSGRSVIYSVFYNNQPDNADNTENCLQIFQLTKGNFFWNAVPCAFNLRFICQYKNQSSGNNGIGVL</sequence>
<dbReference type="InterPro" id="IPR016187">
    <property type="entry name" value="CTDL_fold"/>
</dbReference>
<dbReference type="EMBL" id="JAACXV010000371">
    <property type="protein sequence ID" value="KAF7279264.1"/>
    <property type="molecule type" value="Genomic_DNA"/>
</dbReference>
<organism evidence="2 3">
    <name type="scientific">Rhynchophorus ferrugineus</name>
    <name type="common">Red palm weevil</name>
    <name type="synonym">Curculio ferrugineus</name>
    <dbReference type="NCBI Taxonomy" id="354439"/>
    <lineage>
        <taxon>Eukaryota</taxon>
        <taxon>Metazoa</taxon>
        <taxon>Ecdysozoa</taxon>
        <taxon>Arthropoda</taxon>
        <taxon>Hexapoda</taxon>
        <taxon>Insecta</taxon>
        <taxon>Pterygota</taxon>
        <taxon>Neoptera</taxon>
        <taxon>Endopterygota</taxon>
        <taxon>Coleoptera</taxon>
        <taxon>Polyphaga</taxon>
        <taxon>Cucujiformia</taxon>
        <taxon>Curculionidae</taxon>
        <taxon>Dryophthorinae</taxon>
        <taxon>Rhynchophorus</taxon>
    </lineage>
</organism>
<dbReference type="InterPro" id="IPR001304">
    <property type="entry name" value="C-type_lectin-like"/>
</dbReference>
<evidence type="ECO:0000259" key="1">
    <source>
        <dbReference type="PROSITE" id="PS50041"/>
    </source>
</evidence>
<reference evidence="2" key="1">
    <citation type="submission" date="2020-08" db="EMBL/GenBank/DDBJ databases">
        <title>Genome sequencing and assembly of the red palm weevil Rhynchophorus ferrugineus.</title>
        <authorList>
            <person name="Dias G.B."/>
            <person name="Bergman C.M."/>
            <person name="Manee M."/>
        </authorList>
    </citation>
    <scope>NUCLEOTIDE SEQUENCE</scope>
    <source>
        <strain evidence="2">AA-2017</strain>
        <tissue evidence="2">Whole larva</tissue>
    </source>
</reference>
<comment type="caution">
    <text evidence="2">The sequence shown here is derived from an EMBL/GenBank/DDBJ whole genome shotgun (WGS) entry which is preliminary data.</text>
</comment>
<accession>A0A834IEG0</accession>
<name>A0A834IEG0_RHYFE</name>
<dbReference type="CDD" id="cd00037">
    <property type="entry name" value="CLECT"/>
    <property type="match status" value="1"/>
</dbReference>
<dbReference type="SUPFAM" id="SSF56436">
    <property type="entry name" value="C-type lectin-like"/>
    <property type="match status" value="1"/>
</dbReference>
<dbReference type="Proteomes" id="UP000625711">
    <property type="component" value="Unassembled WGS sequence"/>
</dbReference>
<protein>
    <recommendedName>
        <fullName evidence="1">C-type lectin domain-containing protein</fullName>
    </recommendedName>
</protein>
<gene>
    <name evidence="2" type="ORF">GWI33_007461</name>
</gene>